<evidence type="ECO:0000259" key="12">
    <source>
        <dbReference type="PROSITE" id="PS51462"/>
    </source>
</evidence>
<feature type="binding site" evidence="10">
    <location>
        <position position="21"/>
    </location>
    <ligand>
        <name>Mn(2+)</name>
        <dbReference type="ChEBI" id="CHEBI:29035"/>
    </ligand>
</feature>
<dbReference type="Proteomes" id="UP000320216">
    <property type="component" value="Chromosome"/>
</dbReference>
<dbReference type="GO" id="GO:0050992">
    <property type="term" value="P:dimethylallyl diphosphate biosynthetic process"/>
    <property type="evidence" value="ECO:0007669"/>
    <property type="project" value="UniProtKB-UniRule"/>
</dbReference>
<evidence type="ECO:0000256" key="3">
    <source>
        <dbReference type="ARBA" id="ARBA00012057"/>
    </source>
</evidence>
<accession>A0A5B8M9C8</accession>
<dbReference type="InterPro" id="IPR015797">
    <property type="entry name" value="NUDIX_hydrolase-like_dom_sf"/>
</dbReference>
<reference evidence="13 14" key="1">
    <citation type="submission" date="2019-07" db="EMBL/GenBank/DDBJ databases">
        <title>Full genome sequence of Humibacter sp. WJ7-1.</title>
        <authorList>
            <person name="Im W.-T."/>
        </authorList>
    </citation>
    <scope>NUCLEOTIDE SEQUENCE [LARGE SCALE GENOMIC DNA]</scope>
    <source>
        <strain evidence="13 14">WJ7-1</strain>
    </source>
</reference>
<dbReference type="Pfam" id="PF00293">
    <property type="entry name" value="NUDIX"/>
    <property type="match status" value="1"/>
</dbReference>
<sequence length="169" mass="18276">MVVLLDEDGAPIGTAPKASVHATETPLHLGFSCHVLTDDGELLVTRRALSKRTFAGVWTNAFCGHPAPGEAAADAVRRHAHDELGIEVAEVQLVLPDFRYRATDSNGIVEYEVCPVFVARVAGEPVPNPDEVAEFATVAPRELAAALRATPWAFSPWLVEQAKLLPLYR</sequence>
<evidence type="ECO:0000256" key="2">
    <source>
        <dbReference type="ARBA" id="ARBA00007579"/>
    </source>
</evidence>
<evidence type="ECO:0000256" key="6">
    <source>
        <dbReference type="ARBA" id="ARBA00022842"/>
    </source>
</evidence>
<evidence type="ECO:0000256" key="8">
    <source>
        <dbReference type="ARBA" id="ARBA00023229"/>
    </source>
</evidence>
<feature type="domain" description="Nudix hydrolase" evidence="12">
    <location>
        <begin position="26"/>
        <end position="160"/>
    </location>
</feature>
<evidence type="ECO:0000256" key="11">
    <source>
        <dbReference type="PIRSR" id="PIRSR018427-1"/>
    </source>
</evidence>
<feature type="active site" evidence="10 11">
    <location>
        <position position="63"/>
    </location>
</feature>
<dbReference type="GO" id="GO:0004452">
    <property type="term" value="F:isopentenyl-diphosphate delta-isomerase activity"/>
    <property type="evidence" value="ECO:0007669"/>
    <property type="project" value="UniProtKB-UniRule"/>
</dbReference>
<evidence type="ECO:0000256" key="7">
    <source>
        <dbReference type="ARBA" id="ARBA00023211"/>
    </source>
</evidence>
<dbReference type="PIRSF" id="PIRSF018427">
    <property type="entry name" value="Isopntndiph_ism"/>
    <property type="match status" value="1"/>
</dbReference>
<dbReference type="OrthoDB" id="9809458at2"/>
<name>A0A5B8M9C8_9MICO</name>
<evidence type="ECO:0000256" key="10">
    <source>
        <dbReference type="HAMAP-Rule" id="MF_00202"/>
    </source>
</evidence>
<dbReference type="GO" id="GO:0008299">
    <property type="term" value="P:isoprenoid biosynthetic process"/>
    <property type="evidence" value="ECO:0007669"/>
    <property type="project" value="UniProtKB-UniRule"/>
</dbReference>
<feature type="binding site" evidence="10">
    <location>
        <position position="110"/>
    </location>
    <ligand>
        <name>Mn(2+)</name>
        <dbReference type="ChEBI" id="CHEBI:29035"/>
    </ligand>
</feature>
<dbReference type="KEGG" id="huw:FPZ11_13410"/>
<evidence type="ECO:0000256" key="1">
    <source>
        <dbReference type="ARBA" id="ARBA00004826"/>
    </source>
</evidence>
<evidence type="ECO:0000313" key="13">
    <source>
        <dbReference type="EMBL" id="QDZ16889.1"/>
    </source>
</evidence>
<dbReference type="InterPro" id="IPR011876">
    <property type="entry name" value="IsopentenylPP_isomerase_typ1"/>
</dbReference>
<dbReference type="HAMAP" id="MF_00202">
    <property type="entry name" value="Idi"/>
    <property type="match status" value="1"/>
</dbReference>
<feature type="binding site" evidence="10">
    <location>
        <position position="83"/>
    </location>
    <ligand>
        <name>Mg(2+)</name>
        <dbReference type="ChEBI" id="CHEBI:18420"/>
    </ligand>
</feature>
<dbReference type="PANTHER" id="PTHR10885">
    <property type="entry name" value="ISOPENTENYL-DIPHOSPHATE DELTA-ISOMERASE"/>
    <property type="match status" value="1"/>
</dbReference>
<dbReference type="EC" id="5.3.3.2" evidence="3 10"/>
<keyword evidence="6 10" id="KW-0460">Magnesium</keyword>
<protein>
    <recommendedName>
        <fullName evidence="3 10">Isopentenyl-diphosphate Delta-isomerase</fullName>
        <shortName evidence="10">IPP isomerase</shortName>
        <ecNumber evidence="3 10">5.3.3.2</ecNumber>
    </recommendedName>
    <alternativeName>
        <fullName evidence="10">IPP:DMAPP isomerase</fullName>
    </alternativeName>
    <alternativeName>
        <fullName evidence="10">Isopentenyl pyrophosphate isomerase</fullName>
    </alternativeName>
</protein>
<feature type="binding site" evidence="10">
    <location>
        <position position="112"/>
    </location>
    <ligand>
        <name>Mn(2+)</name>
        <dbReference type="ChEBI" id="CHEBI:29035"/>
    </ligand>
</feature>
<comment type="similarity">
    <text evidence="2 10">Belongs to the IPP isomerase type 1 family.</text>
</comment>
<dbReference type="NCBIfam" id="TIGR02150">
    <property type="entry name" value="IPP_isom_1"/>
    <property type="match status" value="1"/>
</dbReference>
<dbReference type="UniPathway" id="UPA00059">
    <property type="reaction ID" value="UER00104"/>
</dbReference>
<keyword evidence="7 10" id="KW-0464">Manganese</keyword>
<organism evidence="13 14">
    <name type="scientific">Humibacter ginsenosidimutans</name>
    <dbReference type="NCBI Taxonomy" id="2599293"/>
    <lineage>
        <taxon>Bacteria</taxon>
        <taxon>Bacillati</taxon>
        <taxon>Actinomycetota</taxon>
        <taxon>Actinomycetes</taxon>
        <taxon>Micrococcales</taxon>
        <taxon>Microbacteriaceae</taxon>
        <taxon>Humibacter</taxon>
    </lineage>
</organism>
<evidence type="ECO:0000256" key="4">
    <source>
        <dbReference type="ARBA" id="ARBA00022490"/>
    </source>
</evidence>
<dbReference type="GO" id="GO:0046872">
    <property type="term" value="F:metal ion binding"/>
    <property type="evidence" value="ECO:0007669"/>
    <property type="project" value="UniProtKB-KW"/>
</dbReference>
<dbReference type="EMBL" id="CP042305">
    <property type="protein sequence ID" value="QDZ16889.1"/>
    <property type="molecule type" value="Genomic_DNA"/>
</dbReference>
<dbReference type="InterPro" id="IPR000086">
    <property type="entry name" value="NUDIX_hydrolase_dom"/>
</dbReference>
<feature type="active site" evidence="10 11">
    <location>
        <position position="112"/>
    </location>
</feature>
<dbReference type="InterPro" id="IPR056375">
    <property type="entry name" value="Idi_bact"/>
</dbReference>
<evidence type="ECO:0000256" key="5">
    <source>
        <dbReference type="ARBA" id="ARBA00022723"/>
    </source>
</evidence>
<comment type="subcellular location">
    <subcellularLocation>
        <location evidence="10">Cytoplasm</location>
    </subcellularLocation>
</comment>
<dbReference type="PROSITE" id="PS51462">
    <property type="entry name" value="NUDIX"/>
    <property type="match status" value="1"/>
</dbReference>
<comment type="function">
    <text evidence="10">Catalyzes the 1,3-allylic rearrangement of the homoallylic substrate isopentenyl (IPP) to its highly electrophilic allylic isomer, dimethylallyl diphosphate (DMAPP).</text>
</comment>
<evidence type="ECO:0000256" key="9">
    <source>
        <dbReference type="ARBA" id="ARBA00023235"/>
    </source>
</evidence>
<dbReference type="SUPFAM" id="SSF55811">
    <property type="entry name" value="Nudix"/>
    <property type="match status" value="1"/>
</dbReference>
<comment type="cofactor">
    <cofactor evidence="10">
        <name>Mn(2+)</name>
        <dbReference type="ChEBI" id="CHEBI:29035"/>
    </cofactor>
    <text evidence="10">Binds 1 Mn(2+) ion per subunit.</text>
</comment>
<comment type="cofactor">
    <cofactor evidence="10">
        <name>Mg(2+)</name>
        <dbReference type="ChEBI" id="CHEBI:18420"/>
    </cofactor>
    <text evidence="10">Binds 1 Mg(2+) ion per subunit. The magnesium ion binds only when substrate is bound.</text>
</comment>
<dbReference type="CDD" id="cd02885">
    <property type="entry name" value="NUDIX_IPP_Isomerase"/>
    <property type="match status" value="1"/>
</dbReference>
<feature type="binding site" evidence="10">
    <location>
        <position position="28"/>
    </location>
    <ligand>
        <name>Mn(2+)</name>
        <dbReference type="ChEBI" id="CHEBI:29035"/>
    </ligand>
</feature>
<gene>
    <name evidence="10" type="primary">idi</name>
    <name evidence="13" type="ORF">FPZ11_13410</name>
</gene>
<feature type="binding site" evidence="10">
    <location>
        <position position="65"/>
    </location>
    <ligand>
        <name>Mn(2+)</name>
        <dbReference type="ChEBI" id="CHEBI:29035"/>
    </ligand>
</feature>
<dbReference type="Gene3D" id="3.90.79.10">
    <property type="entry name" value="Nucleoside Triphosphate Pyrophosphohydrolase"/>
    <property type="match status" value="1"/>
</dbReference>
<evidence type="ECO:0000313" key="14">
    <source>
        <dbReference type="Proteomes" id="UP000320216"/>
    </source>
</evidence>
<proteinExistence type="inferred from homology"/>
<comment type="catalytic activity">
    <reaction evidence="10">
        <text>isopentenyl diphosphate = dimethylallyl diphosphate</text>
        <dbReference type="Rhea" id="RHEA:23284"/>
        <dbReference type="ChEBI" id="CHEBI:57623"/>
        <dbReference type="ChEBI" id="CHEBI:128769"/>
        <dbReference type="EC" id="5.3.3.2"/>
    </reaction>
</comment>
<keyword evidence="14" id="KW-1185">Reference proteome</keyword>
<keyword evidence="8 10" id="KW-0414">Isoprene biosynthesis</keyword>
<keyword evidence="9 10" id="KW-0413">Isomerase</keyword>
<dbReference type="PANTHER" id="PTHR10885:SF0">
    <property type="entry name" value="ISOPENTENYL-DIPHOSPHATE DELTA-ISOMERASE"/>
    <property type="match status" value="1"/>
</dbReference>
<comment type="pathway">
    <text evidence="1 10">Isoprenoid biosynthesis; dimethylallyl diphosphate biosynthesis; dimethylallyl diphosphate from isopentenyl diphosphate: step 1/1.</text>
</comment>
<dbReference type="NCBIfam" id="NF002995">
    <property type="entry name" value="PRK03759.1"/>
    <property type="match status" value="1"/>
</dbReference>
<dbReference type="AlphaFoldDB" id="A0A5B8M9C8"/>
<dbReference type="GO" id="GO:0005737">
    <property type="term" value="C:cytoplasm"/>
    <property type="evidence" value="ECO:0007669"/>
    <property type="project" value="UniProtKB-SubCell"/>
</dbReference>
<keyword evidence="5 10" id="KW-0479">Metal-binding</keyword>
<keyword evidence="4 10" id="KW-0963">Cytoplasm</keyword>